<sequence length="354" mass="40710">MQINLLINSLKGGGTEKVCSLLASKMVYLEYQVNLFVLDSEGCDYYINDKVNVVFLGKAGTIRSFPKLVHLIRNYDIQSILVFNHELALVLFFCKFILMKNVRIISRINNTLSYSIKLKKKSYRIFVGLMMKLFYKKMDFYIFQSEGIKKDVLSNFGVKDNYVVINNPVRIPKKDNIVRSKNSMLYIGRLVRQKNIIDILKAHKLLIERGKDIYLDIVGDGPELDKLTTYCHEENILNRVNFHGHIKDVSRFFSGATVTILSSLNEGFPNVLLESLSHGTPIVSYDCPSGPEEIILDGVNGFLVEYLNHQKLAVSIEKALQHTWDEALIFKTIEKYKEDNIISEYINVFKRNSK</sequence>
<protein>
    <recommendedName>
        <fullName evidence="5">Glycosyl transferase family 1 domain-containing protein</fullName>
    </recommendedName>
</protein>
<dbReference type="HOGENOM" id="CLU_009583_0_0_6"/>
<dbReference type="Proteomes" id="UP000019030">
    <property type="component" value="Chromosome"/>
</dbReference>
<organism evidence="3 4">
    <name type="scientific">Chania multitudinisentens RB-25</name>
    <dbReference type="NCBI Taxonomy" id="1441930"/>
    <lineage>
        <taxon>Bacteria</taxon>
        <taxon>Pseudomonadati</taxon>
        <taxon>Pseudomonadota</taxon>
        <taxon>Gammaproteobacteria</taxon>
        <taxon>Enterobacterales</taxon>
        <taxon>Yersiniaceae</taxon>
        <taxon>Chania</taxon>
    </lineage>
</organism>
<feature type="domain" description="Glycosyltransferase subfamily 4-like N-terminal" evidence="2">
    <location>
        <begin position="13"/>
        <end position="169"/>
    </location>
</feature>
<dbReference type="PANTHER" id="PTHR12526:SF630">
    <property type="entry name" value="GLYCOSYLTRANSFERASE"/>
    <property type="match status" value="1"/>
</dbReference>
<dbReference type="Pfam" id="PF13439">
    <property type="entry name" value="Glyco_transf_4"/>
    <property type="match status" value="1"/>
</dbReference>
<evidence type="ECO:0000259" key="1">
    <source>
        <dbReference type="Pfam" id="PF00534"/>
    </source>
</evidence>
<dbReference type="KEGG" id="sfo:Z042_21215"/>
<dbReference type="Gene3D" id="3.40.50.2000">
    <property type="entry name" value="Glycogen Phosphorylase B"/>
    <property type="match status" value="2"/>
</dbReference>
<name>W0LLP1_9GAMM</name>
<dbReference type="EMBL" id="CP007044">
    <property type="protein sequence ID" value="AHG22950.1"/>
    <property type="molecule type" value="Genomic_DNA"/>
</dbReference>
<reference evidence="3 4" key="2">
    <citation type="submission" date="2015-03" db="EMBL/GenBank/DDBJ databases">
        <authorList>
            <person name="Chan K.-G."/>
        </authorList>
    </citation>
    <scope>NUCLEOTIDE SEQUENCE [LARGE SCALE GENOMIC DNA]</scope>
    <source>
        <strain evidence="3 4">RB-25</strain>
    </source>
</reference>
<gene>
    <name evidence="3" type="ORF">Z042_21215</name>
</gene>
<dbReference type="SUPFAM" id="SSF53756">
    <property type="entry name" value="UDP-Glycosyltransferase/glycogen phosphorylase"/>
    <property type="match status" value="1"/>
</dbReference>
<dbReference type="AlphaFoldDB" id="W0LLP1"/>
<evidence type="ECO:0000259" key="2">
    <source>
        <dbReference type="Pfam" id="PF13439"/>
    </source>
</evidence>
<reference evidence="3 4" key="1">
    <citation type="submission" date="2014-01" db="EMBL/GenBank/DDBJ databases">
        <title>Isolation of Serratia multitudinisentens RB-25 from Ex-Landfill site.</title>
        <authorList>
            <person name="Robson E.H.J."/>
        </authorList>
    </citation>
    <scope>NUCLEOTIDE SEQUENCE [LARGE SCALE GENOMIC DNA]</scope>
    <source>
        <strain evidence="3 4">RB-25</strain>
    </source>
</reference>
<feature type="domain" description="Glycosyl transferase family 1" evidence="1">
    <location>
        <begin position="172"/>
        <end position="322"/>
    </location>
</feature>
<dbReference type="RefSeq" id="WP_024911794.1">
    <property type="nucleotide sequence ID" value="NZ_CP007044.2"/>
</dbReference>
<dbReference type="GO" id="GO:1901135">
    <property type="term" value="P:carbohydrate derivative metabolic process"/>
    <property type="evidence" value="ECO:0007669"/>
    <property type="project" value="UniProtKB-ARBA"/>
</dbReference>
<dbReference type="CDD" id="cd03811">
    <property type="entry name" value="GT4_GT28_WabH-like"/>
    <property type="match status" value="1"/>
</dbReference>
<dbReference type="eggNOG" id="COG0438">
    <property type="taxonomic scope" value="Bacteria"/>
</dbReference>
<dbReference type="GO" id="GO:0016757">
    <property type="term" value="F:glycosyltransferase activity"/>
    <property type="evidence" value="ECO:0007669"/>
    <property type="project" value="InterPro"/>
</dbReference>
<keyword evidence="4" id="KW-1185">Reference proteome</keyword>
<dbReference type="Pfam" id="PF00534">
    <property type="entry name" value="Glycos_transf_1"/>
    <property type="match status" value="1"/>
</dbReference>
<dbReference type="PANTHER" id="PTHR12526">
    <property type="entry name" value="GLYCOSYLTRANSFERASE"/>
    <property type="match status" value="1"/>
</dbReference>
<dbReference type="InterPro" id="IPR028098">
    <property type="entry name" value="Glyco_trans_4-like_N"/>
</dbReference>
<evidence type="ECO:0000313" key="3">
    <source>
        <dbReference type="EMBL" id="AHG22950.1"/>
    </source>
</evidence>
<dbReference type="InterPro" id="IPR001296">
    <property type="entry name" value="Glyco_trans_1"/>
</dbReference>
<proteinExistence type="predicted"/>
<dbReference type="STRING" id="1441930.Z042_21215"/>
<evidence type="ECO:0008006" key="5">
    <source>
        <dbReference type="Google" id="ProtNLM"/>
    </source>
</evidence>
<accession>W0LLP1</accession>
<dbReference type="PATRIC" id="fig|1441930.4.peg.4190"/>
<evidence type="ECO:0000313" key="4">
    <source>
        <dbReference type="Proteomes" id="UP000019030"/>
    </source>
</evidence>